<proteinExistence type="predicted"/>
<accession>A0A9N9B6M8</accession>
<dbReference type="Proteomes" id="UP000789405">
    <property type="component" value="Unassembled WGS sequence"/>
</dbReference>
<sequence length="142" mass="16750">MIVDDSSEYYQSNDFDFETTHIYLEQYDQFENSRTSSNLSTEMLPEIQTTLENKEKDKESIISKNKKSYKRKNPSFTREYFEKTVNSTGEEVQVCKVQNENEKKCNQEYKNVESSTGNLIAHLRDVHRIGLQDDIVFKVELK</sequence>
<dbReference type="OrthoDB" id="2432905at2759"/>
<name>A0A9N9B6M8_9GLOM</name>
<comment type="caution">
    <text evidence="1">The sequence shown here is derived from an EMBL/GenBank/DDBJ whole genome shotgun (WGS) entry which is preliminary data.</text>
</comment>
<organism evidence="1 2">
    <name type="scientific">Dentiscutata erythropus</name>
    <dbReference type="NCBI Taxonomy" id="1348616"/>
    <lineage>
        <taxon>Eukaryota</taxon>
        <taxon>Fungi</taxon>
        <taxon>Fungi incertae sedis</taxon>
        <taxon>Mucoromycota</taxon>
        <taxon>Glomeromycotina</taxon>
        <taxon>Glomeromycetes</taxon>
        <taxon>Diversisporales</taxon>
        <taxon>Gigasporaceae</taxon>
        <taxon>Dentiscutata</taxon>
    </lineage>
</organism>
<dbReference type="AlphaFoldDB" id="A0A9N9B6M8"/>
<keyword evidence="2" id="KW-1185">Reference proteome</keyword>
<evidence type="ECO:0000313" key="2">
    <source>
        <dbReference type="Proteomes" id="UP000789405"/>
    </source>
</evidence>
<protein>
    <submittedName>
        <fullName evidence="1">12251_t:CDS:1</fullName>
    </submittedName>
</protein>
<evidence type="ECO:0000313" key="1">
    <source>
        <dbReference type="EMBL" id="CAG8554305.1"/>
    </source>
</evidence>
<dbReference type="EMBL" id="CAJVPY010002262">
    <property type="protein sequence ID" value="CAG8554305.1"/>
    <property type="molecule type" value="Genomic_DNA"/>
</dbReference>
<gene>
    <name evidence="1" type="ORF">DERYTH_LOCUS5423</name>
</gene>
<reference evidence="1" key="1">
    <citation type="submission" date="2021-06" db="EMBL/GenBank/DDBJ databases">
        <authorList>
            <person name="Kallberg Y."/>
            <person name="Tangrot J."/>
            <person name="Rosling A."/>
        </authorList>
    </citation>
    <scope>NUCLEOTIDE SEQUENCE</scope>
    <source>
        <strain evidence="1">MA453B</strain>
    </source>
</reference>